<feature type="binding site" evidence="14">
    <location>
        <position position="469"/>
    </location>
    <ligand>
        <name>substrate</name>
    </ligand>
</feature>
<feature type="binding site" evidence="14">
    <location>
        <position position="473"/>
    </location>
    <ligand>
        <name>substrate</name>
    </ligand>
</feature>
<comment type="caution">
    <text evidence="20">The sequence shown here is derived from an EMBL/GenBank/DDBJ whole genome shotgun (WGS) entry which is preliminary data.</text>
</comment>
<evidence type="ECO:0000256" key="5">
    <source>
        <dbReference type="ARBA" id="ARBA00013152"/>
    </source>
</evidence>
<evidence type="ECO:0000256" key="8">
    <source>
        <dbReference type="ARBA" id="ARBA00022837"/>
    </source>
</evidence>
<evidence type="ECO:0000259" key="19">
    <source>
        <dbReference type="SMART" id="SM00861"/>
    </source>
</evidence>
<dbReference type="GO" id="GO:0005829">
    <property type="term" value="C:cytosol"/>
    <property type="evidence" value="ECO:0007669"/>
    <property type="project" value="UniProtKB-ARBA"/>
</dbReference>
<keyword evidence="6 18" id="KW-0808">Transferase</keyword>
<comment type="function">
    <text evidence="18">Catalyzes the transfer of a two-carbon ketol group from a ketose donor to an aldose acceptor, via a covalent intermediate with the cofactor thiamine pyrophosphate.</text>
</comment>
<dbReference type="SUPFAM" id="SSF52922">
    <property type="entry name" value="TK C-terminal domain-like"/>
    <property type="match status" value="1"/>
</dbReference>
<evidence type="ECO:0000256" key="12">
    <source>
        <dbReference type="NCBIfam" id="TIGR00232"/>
    </source>
</evidence>
<dbReference type="PANTHER" id="PTHR43522:SF2">
    <property type="entry name" value="TRANSKETOLASE 1-RELATED"/>
    <property type="match status" value="1"/>
</dbReference>
<evidence type="ECO:0000256" key="7">
    <source>
        <dbReference type="ARBA" id="ARBA00022723"/>
    </source>
</evidence>
<dbReference type="PANTHER" id="PTHR43522">
    <property type="entry name" value="TRANSKETOLASE"/>
    <property type="match status" value="1"/>
</dbReference>
<dbReference type="InterPro" id="IPR055152">
    <property type="entry name" value="Transketolase-like_C_2"/>
</dbReference>
<dbReference type="GO" id="GO:0004802">
    <property type="term" value="F:transketolase activity"/>
    <property type="evidence" value="ECO:0007669"/>
    <property type="project" value="UniProtKB-UniRule"/>
</dbReference>
<feature type="binding site" evidence="15">
    <location>
        <begin position="114"/>
        <end position="116"/>
    </location>
    <ligand>
        <name>thiamine diphosphate</name>
        <dbReference type="ChEBI" id="CHEBI:58937"/>
    </ligand>
</feature>
<dbReference type="GO" id="GO:0046872">
    <property type="term" value="F:metal ion binding"/>
    <property type="evidence" value="ECO:0007669"/>
    <property type="project" value="UniProtKB-KW"/>
</dbReference>
<dbReference type="SUPFAM" id="SSF52518">
    <property type="entry name" value="Thiamin diphosphate-binding fold (THDP-binding)"/>
    <property type="match status" value="2"/>
</dbReference>
<evidence type="ECO:0000256" key="6">
    <source>
        <dbReference type="ARBA" id="ARBA00022679"/>
    </source>
</evidence>
<feature type="binding site" evidence="15">
    <location>
        <position position="185"/>
    </location>
    <ligand>
        <name>thiamine diphosphate</name>
        <dbReference type="ChEBI" id="CHEBI:58937"/>
    </ligand>
</feature>
<dbReference type="InterPro" id="IPR033247">
    <property type="entry name" value="Transketolase_fam"/>
</dbReference>
<dbReference type="InterPro" id="IPR020826">
    <property type="entry name" value="Transketolase_BS"/>
</dbReference>
<accession>A0A077QGM2</accession>
<feature type="binding site" evidence="15">
    <location>
        <position position="66"/>
    </location>
    <ligand>
        <name>thiamine diphosphate</name>
        <dbReference type="ChEBI" id="CHEBI:58937"/>
    </ligand>
</feature>
<dbReference type="InterPro" id="IPR005478">
    <property type="entry name" value="Transketolase_bac-like"/>
</dbReference>
<evidence type="ECO:0000256" key="2">
    <source>
        <dbReference type="ARBA" id="ARBA00001941"/>
    </source>
</evidence>
<comment type="cofactor">
    <cofactor evidence="1">
        <name>Ca(2+)</name>
        <dbReference type="ChEBI" id="CHEBI:29108"/>
    </cofactor>
</comment>
<dbReference type="FunFam" id="3.40.50.970:FF:000003">
    <property type="entry name" value="Transketolase"/>
    <property type="match status" value="1"/>
</dbReference>
<comment type="cofactor">
    <cofactor evidence="18">
        <name>Mg(2+)</name>
        <dbReference type="ChEBI" id="CHEBI:18420"/>
    </cofactor>
    <cofactor evidence="18">
        <name>Ca(2+)</name>
        <dbReference type="ChEBI" id="CHEBI:29108"/>
    </cofactor>
    <cofactor evidence="18">
        <name>Mn(2+)</name>
        <dbReference type="ChEBI" id="CHEBI:29035"/>
    </cofactor>
    <cofactor evidence="18">
        <name>Co(2+)</name>
        <dbReference type="ChEBI" id="CHEBI:48828"/>
    </cofactor>
    <text evidence="18">Binds 1 Mg(2+) ion per subunit. Can also utilize other divalent metal cations, such as Ca(2+), Mn(2+) and Co(2+).</text>
</comment>
<evidence type="ECO:0000256" key="16">
    <source>
        <dbReference type="PIRSR" id="PIRSR605478-4"/>
    </source>
</evidence>
<dbReference type="InterPro" id="IPR049557">
    <property type="entry name" value="Transketolase_CS"/>
</dbReference>
<reference evidence="20" key="1">
    <citation type="submission" date="2013-07" db="EMBL/GenBank/DDBJ databases">
        <title>Sub-species coevolution in mutualistic symbiosis.</title>
        <authorList>
            <person name="Murfin K."/>
            <person name="Klassen J."/>
            <person name="Lee M."/>
            <person name="Forst S."/>
            <person name="Stock P."/>
            <person name="Goodrich-Blair H."/>
        </authorList>
    </citation>
    <scope>NUCLEOTIDE SEQUENCE [LARGE SCALE GENOMIC DNA]</scope>
    <source>
        <strain evidence="20">Intermedium</strain>
    </source>
</reference>
<comment type="cofactor">
    <cofactor evidence="2">
        <name>Co(2+)</name>
        <dbReference type="ChEBI" id="CHEBI:48828"/>
    </cofactor>
</comment>
<keyword evidence="7 16" id="KW-0479">Metal-binding</keyword>
<keyword evidence="10 15" id="KW-0786">Thiamine pyrophosphate</keyword>
<feature type="binding site" evidence="14">
    <location>
        <position position="385"/>
    </location>
    <ligand>
        <name>substrate</name>
    </ligand>
</feature>
<evidence type="ECO:0000256" key="3">
    <source>
        <dbReference type="ARBA" id="ARBA00007131"/>
    </source>
</evidence>
<dbReference type="Pfam" id="PF22613">
    <property type="entry name" value="Transketolase_C_1"/>
    <property type="match status" value="1"/>
</dbReference>
<dbReference type="Gene3D" id="3.40.50.920">
    <property type="match status" value="1"/>
</dbReference>
<feature type="active site" description="Proton donor" evidence="13">
    <location>
        <position position="411"/>
    </location>
</feature>
<feature type="site" description="Important for catalytic activity" evidence="17">
    <location>
        <position position="26"/>
    </location>
</feature>
<evidence type="ECO:0000256" key="1">
    <source>
        <dbReference type="ARBA" id="ARBA00001913"/>
    </source>
</evidence>
<feature type="binding site" evidence="14">
    <location>
        <position position="461"/>
    </location>
    <ligand>
        <name>substrate</name>
    </ligand>
</feature>
<evidence type="ECO:0000256" key="13">
    <source>
        <dbReference type="PIRSR" id="PIRSR605478-1"/>
    </source>
</evidence>
<dbReference type="FunFam" id="3.40.50.970:FF:000004">
    <property type="entry name" value="Transketolase"/>
    <property type="match status" value="1"/>
</dbReference>
<sequence length="664" mass="72061">MTTRKTLANAVRFLSMDAVQKAKSGHPGAPMGMADIAEVLWRDYLNHNPVNPNWADRDRFVLSNGHGSMLIYSLLHLTGYDVSIDDLKNFRQLHSKTPGHPEYGYTAGVETTTGPLGQGVANAVGFAIAERTLAAQFNRPGHDIVDHHTYVFMGDGCMMEGISHEVCSLAGTLKLGKLIAFYDDNGISIDGEVEGWFTDDTAARFDAYGWHVIRGVDGHDSDAIKAAIEEAQKETGKPSLLMCKTIIGFGSPNKAGKEECHGSPLGDAEIEATRKALGWEHPAFDVPQDIYAGWDAKAAGKAKEATWEEKFAAYAKAHPELAAEFNRRTRGELPANWEAESKAFIENLQQNPASIASRKASQNALEAFGKVLPEFMGGSADLAPSNLTMWSGSKPLNEVQDGNYIHYGVREFGMSAIMNGIALHGGFVPYGATFLMFVEYARNAVRMAALMKIRSIFVYTHDSIGLGEDGPTHQPVEQIASLRVTPNMSTWRPCDQVESAVAWKYAIERQNGPTALIFSRQNLAQQARTAEQLANIEKGAYILKDCAGQPELILIATGSEVELAVKAADQLSAAGRQVRVVSMPSTDAFDKQDAAYREAVLPAAVSARVAIEAGIADYWFKYVGINGAIVGMETFGESAPADLLFKEFGFTVENVVAKATSLLK</sequence>
<dbReference type="SMART" id="SM00861">
    <property type="entry name" value="Transket_pyr"/>
    <property type="match status" value="1"/>
</dbReference>
<evidence type="ECO:0000256" key="4">
    <source>
        <dbReference type="ARBA" id="ARBA00011738"/>
    </source>
</evidence>
<feature type="binding site" evidence="15">
    <location>
        <position position="437"/>
    </location>
    <ligand>
        <name>thiamine diphosphate</name>
        <dbReference type="ChEBI" id="CHEBI:58937"/>
    </ligand>
</feature>
<feature type="binding site" evidence="16">
    <location>
        <position position="155"/>
    </location>
    <ligand>
        <name>Mg(2+)</name>
        <dbReference type="ChEBI" id="CHEBI:18420"/>
    </ligand>
</feature>
<dbReference type="Proteomes" id="UP000028480">
    <property type="component" value="Unassembled WGS sequence"/>
</dbReference>
<evidence type="ECO:0000256" key="9">
    <source>
        <dbReference type="ARBA" id="ARBA00022842"/>
    </source>
</evidence>
<dbReference type="RefSeq" id="WP_038186070.1">
    <property type="nucleotide sequence ID" value="NZ_CAWLWA010000137.1"/>
</dbReference>
<comment type="cofactor">
    <cofactor evidence="15">
        <name>thiamine diphosphate</name>
        <dbReference type="ChEBI" id="CHEBI:58937"/>
    </cofactor>
    <text evidence="15">Binds 1 thiamine pyrophosphate per subunit. During the reaction, the substrate forms a covalent intermediate with the cofactor.</text>
</comment>
<proteinExistence type="inferred from homology"/>
<comment type="similarity">
    <text evidence="3 18">Belongs to the transketolase family.</text>
</comment>
<keyword evidence="9 16" id="KW-0460">Magnesium</keyword>
<feature type="binding site" evidence="16">
    <location>
        <position position="187"/>
    </location>
    <ligand>
        <name>Mg(2+)</name>
        <dbReference type="ChEBI" id="CHEBI:18420"/>
    </ligand>
</feature>
<feature type="binding site" evidence="14">
    <location>
        <position position="261"/>
    </location>
    <ligand>
        <name>substrate</name>
    </ligand>
</feature>
<evidence type="ECO:0000256" key="11">
    <source>
        <dbReference type="ARBA" id="ARBA00049473"/>
    </source>
</evidence>
<evidence type="ECO:0000256" key="10">
    <source>
        <dbReference type="ARBA" id="ARBA00023052"/>
    </source>
</evidence>
<organism evidence="20">
    <name type="scientific">Xenorhabdus bovienii str. Intermedium</name>
    <dbReference type="NCBI Taxonomy" id="1379677"/>
    <lineage>
        <taxon>Bacteria</taxon>
        <taxon>Pseudomonadati</taxon>
        <taxon>Pseudomonadota</taxon>
        <taxon>Gammaproteobacteria</taxon>
        <taxon>Enterobacterales</taxon>
        <taxon>Morganellaceae</taxon>
        <taxon>Xenorhabdus</taxon>
    </lineage>
</organism>
<comment type="catalytic activity">
    <reaction evidence="11 18">
        <text>D-sedoheptulose 7-phosphate + D-glyceraldehyde 3-phosphate = aldehydo-D-ribose 5-phosphate + D-xylulose 5-phosphate</text>
        <dbReference type="Rhea" id="RHEA:10508"/>
        <dbReference type="ChEBI" id="CHEBI:57483"/>
        <dbReference type="ChEBI" id="CHEBI:57737"/>
        <dbReference type="ChEBI" id="CHEBI:58273"/>
        <dbReference type="ChEBI" id="CHEBI:59776"/>
        <dbReference type="EC" id="2.2.1.1"/>
    </reaction>
</comment>
<feature type="binding site" evidence="16">
    <location>
        <position position="185"/>
    </location>
    <ligand>
        <name>Mg(2+)</name>
        <dbReference type="ChEBI" id="CHEBI:18420"/>
    </ligand>
</feature>
<dbReference type="InterPro" id="IPR005474">
    <property type="entry name" value="Transketolase_N"/>
</dbReference>
<dbReference type="PROSITE" id="PS00802">
    <property type="entry name" value="TRANSKETOLASE_2"/>
    <property type="match status" value="1"/>
</dbReference>
<dbReference type="HOGENOM" id="CLU_009227_0_0_6"/>
<gene>
    <name evidence="20" type="primary">tktA</name>
    <name evidence="20" type="ORF">XBI1_1870181</name>
</gene>
<keyword evidence="8 18" id="KW-0106">Calcium</keyword>
<evidence type="ECO:0000256" key="17">
    <source>
        <dbReference type="PIRSR" id="PIRSR605478-5"/>
    </source>
</evidence>
<dbReference type="InterPro" id="IPR029061">
    <property type="entry name" value="THDP-binding"/>
</dbReference>
<protein>
    <recommendedName>
        <fullName evidence="5 12">Transketolase</fullName>
        <ecNumber evidence="5 12">2.2.1.1</ecNumber>
    </recommendedName>
</protein>
<evidence type="ECO:0000256" key="14">
    <source>
        <dbReference type="PIRSR" id="PIRSR605478-2"/>
    </source>
</evidence>
<dbReference type="EC" id="2.2.1.1" evidence="5 12"/>
<dbReference type="CDD" id="cd07033">
    <property type="entry name" value="TPP_PYR_DXS_TK_like"/>
    <property type="match status" value="1"/>
</dbReference>
<evidence type="ECO:0000256" key="18">
    <source>
        <dbReference type="RuleBase" id="RU004996"/>
    </source>
</evidence>
<name>A0A077QGM2_XENBV</name>
<evidence type="ECO:0000256" key="15">
    <source>
        <dbReference type="PIRSR" id="PIRSR605478-3"/>
    </source>
</evidence>
<dbReference type="CDD" id="cd02012">
    <property type="entry name" value="TPP_TK"/>
    <property type="match status" value="1"/>
</dbReference>
<feature type="site" description="Important for catalytic activity" evidence="17">
    <location>
        <position position="261"/>
    </location>
</feature>
<feature type="binding site" evidence="14">
    <location>
        <position position="26"/>
    </location>
    <ligand>
        <name>substrate</name>
    </ligand>
</feature>
<dbReference type="GO" id="GO:0009052">
    <property type="term" value="P:pentose-phosphate shunt, non-oxidative branch"/>
    <property type="evidence" value="ECO:0007669"/>
    <property type="project" value="UniProtKB-ARBA"/>
</dbReference>
<dbReference type="AlphaFoldDB" id="A0A077QGM2"/>
<dbReference type="PROSITE" id="PS00801">
    <property type="entry name" value="TRANSKETOLASE_1"/>
    <property type="match status" value="1"/>
</dbReference>
<evidence type="ECO:0000313" key="20">
    <source>
        <dbReference type="EMBL" id="CDH32215.1"/>
    </source>
</evidence>
<dbReference type="Gene3D" id="3.40.50.970">
    <property type="match status" value="2"/>
</dbReference>
<feature type="binding site" evidence="14">
    <location>
        <position position="520"/>
    </location>
    <ligand>
        <name>substrate</name>
    </ligand>
</feature>
<feature type="domain" description="Transketolase-like pyrimidine-binding" evidence="19">
    <location>
        <begin position="355"/>
        <end position="525"/>
    </location>
</feature>
<dbReference type="Pfam" id="PF00456">
    <property type="entry name" value="Transketolase_N"/>
    <property type="match status" value="1"/>
</dbReference>
<dbReference type="InterPro" id="IPR005475">
    <property type="entry name" value="Transketolase-like_Pyr-bd"/>
</dbReference>
<dbReference type="NCBIfam" id="TIGR00232">
    <property type="entry name" value="tktlase_bact"/>
    <property type="match status" value="1"/>
</dbReference>
<feature type="binding site" evidence="15">
    <location>
        <position position="261"/>
    </location>
    <ligand>
        <name>thiamine diphosphate</name>
        <dbReference type="ChEBI" id="CHEBI:58937"/>
    </ligand>
</feature>
<comment type="cofactor">
    <cofactor evidence="16">
        <name>Mg(2+)</name>
        <dbReference type="ChEBI" id="CHEBI:18420"/>
    </cofactor>
    <text evidence="16">Binds 1 Mg(2+) ion per subunit. Can also utilize other divalent metal cations, such as Ca(2+), Mn(2+) and Co(2+).</text>
</comment>
<dbReference type="InterPro" id="IPR009014">
    <property type="entry name" value="Transketo_C/PFOR_II"/>
</dbReference>
<dbReference type="Pfam" id="PF02779">
    <property type="entry name" value="Transket_pyr"/>
    <property type="match status" value="1"/>
</dbReference>
<dbReference type="FunFam" id="3.40.50.920:FF:000003">
    <property type="entry name" value="Transketolase"/>
    <property type="match status" value="1"/>
</dbReference>
<dbReference type="EMBL" id="CBTB010000098">
    <property type="protein sequence ID" value="CDH32215.1"/>
    <property type="molecule type" value="Genomic_DNA"/>
</dbReference>
<comment type="subunit">
    <text evidence="4 18">Homodimer.</text>
</comment>
<feature type="binding site" evidence="14">
    <location>
        <position position="358"/>
    </location>
    <ligand>
        <name>substrate</name>
    </ligand>
</feature>
<feature type="binding site" evidence="15">
    <location>
        <position position="156"/>
    </location>
    <ligand>
        <name>thiamine diphosphate</name>
        <dbReference type="ChEBI" id="CHEBI:58937"/>
    </ligand>
</feature>